<dbReference type="InterPro" id="IPR032808">
    <property type="entry name" value="DoxX"/>
</dbReference>
<keyword evidence="2 5" id="KW-0812">Transmembrane</keyword>
<evidence type="ECO:0000256" key="3">
    <source>
        <dbReference type="ARBA" id="ARBA00022989"/>
    </source>
</evidence>
<proteinExistence type="predicted"/>
<protein>
    <submittedName>
        <fullName evidence="6">DoxX family protein</fullName>
    </submittedName>
</protein>
<comment type="subcellular location">
    <subcellularLocation>
        <location evidence="1">Membrane</location>
        <topology evidence="1">Multi-pass membrane protein</topology>
    </subcellularLocation>
</comment>
<dbReference type="Proteomes" id="UP000007962">
    <property type="component" value="Chromosome"/>
</dbReference>
<feature type="transmembrane region" description="Helical" evidence="5">
    <location>
        <begin position="58"/>
        <end position="77"/>
    </location>
</feature>
<accession>C5C1Q6</accession>
<evidence type="ECO:0000256" key="1">
    <source>
        <dbReference type="ARBA" id="ARBA00004141"/>
    </source>
</evidence>
<keyword evidence="7" id="KW-1185">Reference proteome</keyword>
<dbReference type="OrthoDB" id="329282at2"/>
<evidence type="ECO:0000256" key="5">
    <source>
        <dbReference type="SAM" id="Phobius"/>
    </source>
</evidence>
<reference evidence="6 7" key="1">
    <citation type="journal article" date="2009" name="Stand. Genomic Sci.">
        <title>Complete genome sequence of Beutenbergia cavernae type strain (HKI 0122).</title>
        <authorList>
            <person name="Land M."/>
            <person name="Pukall R."/>
            <person name="Abt B."/>
            <person name="Goker M."/>
            <person name="Rohde M."/>
            <person name="Glavina Del Rio T."/>
            <person name="Tice H."/>
            <person name="Copeland A."/>
            <person name="Cheng J.F."/>
            <person name="Lucas S."/>
            <person name="Chen F."/>
            <person name="Nolan M."/>
            <person name="Bruce D."/>
            <person name="Goodwin L."/>
            <person name="Pitluck S."/>
            <person name="Ivanova N."/>
            <person name="Mavromatis K."/>
            <person name="Ovchinnikova G."/>
            <person name="Pati A."/>
            <person name="Chen A."/>
            <person name="Palaniappan K."/>
            <person name="Hauser L."/>
            <person name="Chang Y.J."/>
            <person name="Jefferies C.C."/>
            <person name="Saunders E."/>
            <person name="Brettin T."/>
            <person name="Detter J.C."/>
            <person name="Han C."/>
            <person name="Chain P."/>
            <person name="Bristow J."/>
            <person name="Eisen J.A."/>
            <person name="Markowitz V."/>
            <person name="Hugenholtz P."/>
            <person name="Kyrpides N.C."/>
            <person name="Klenk H.P."/>
            <person name="Lapidus A."/>
        </authorList>
    </citation>
    <scope>NUCLEOTIDE SEQUENCE [LARGE SCALE GENOMIC DNA]</scope>
    <source>
        <strain evidence="7">ATCC BAA-8 / DSM 12333 / NBRC 16432</strain>
    </source>
</reference>
<evidence type="ECO:0000256" key="4">
    <source>
        <dbReference type="ARBA" id="ARBA00023136"/>
    </source>
</evidence>
<dbReference type="GO" id="GO:0016020">
    <property type="term" value="C:membrane"/>
    <property type="evidence" value="ECO:0007669"/>
    <property type="project" value="UniProtKB-SubCell"/>
</dbReference>
<dbReference type="Pfam" id="PF07681">
    <property type="entry name" value="DoxX"/>
    <property type="match status" value="1"/>
</dbReference>
<dbReference type="KEGG" id="bcv:Bcav_1264"/>
<sequence length="223" mass="23721">MTVLRRVARPLLASAFIADGIDAVVHPDAHTGALRDLEPQLAKASDGVPLLPKDARTIVRISGAVTATSGVLLAAGIAPRVAAGVLAAVQVPTILLVNPFWAARGEERKTYLRGALRGASLLGGLLLATADTAGKPSLAWRWEHSRAEAAKHKAELEKVREQVTRRQARAHHVRRGISDAASEVRHTTHDVADAAKDTARYARKAAKRRADDVGRALHDALPG</sequence>
<evidence type="ECO:0000256" key="2">
    <source>
        <dbReference type="ARBA" id="ARBA00022692"/>
    </source>
</evidence>
<dbReference type="EMBL" id="CP001618">
    <property type="protein sequence ID" value="ACQ79524.1"/>
    <property type="molecule type" value="Genomic_DNA"/>
</dbReference>
<feature type="transmembrane region" description="Helical" evidence="5">
    <location>
        <begin position="83"/>
        <end position="103"/>
    </location>
</feature>
<evidence type="ECO:0000313" key="6">
    <source>
        <dbReference type="EMBL" id="ACQ79524.1"/>
    </source>
</evidence>
<organism evidence="6 7">
    <name type="scientific">Beutenbergia cavernae (strain ATCC BAA-8 / DSM 12333 / CCUG 43141 / JCM 11478 / NBRC 16432 / NCIMB 13614 / HKI 0122)</name>
    <dbReference type="NCBI Taxonomy" id="471853"/>
    <lineage>
        <taxon>Bacteria</taxon>
        <taxon>Bacillati</taxon>
        <taxon>Actinomycetota</taxon>
        <taxon>Actinomycetes</taxon>
        <taxon>Micrococcales</taxon>
        <taxon>Beutenbergiaceae</taxon>
        <taxon>Beutenbergia</taxon>
    </lineage>
</organism>
<dbReference type="AlphaFoldDB" id="C5C1Q6"/>
<name>C5C1Q6_BEUC1</name>
<dbReference type="eggNOG" id="COG2259">
    <property type="taxonomic scope" value="Bacteria"/>
</dbReference>
<dbReference type="STRING" id="471853.Bcav_1264"/>
<evidence type="ECO:0000313" key="7">
    <source>
        <dbReference type="Proteomes" id="UP000007962"/>
    </source>
</evidence>
<gene>
    <name evidence="6" type="ordered locus">Bcav_1264</name>
</gene>
<keyword evidence="3 5" id="KW-1133">Transmembrane helix</keyword>
<dbReference type="HOGENOM" id="CLU_058421_1_0_11"/>
<dbReference type="RefSeq" id="WP_015881764.1">
    <property type="nucleotide sequence ID" value="NC_012669.1"/>
</dbReference>
<keyword evidence="4 5" id="KW-0472">Membrane</keyword>